<dbReference type="EMBL" id="CZQE01000016">
    <property type="protein sequence ID" value="CUS43177.1"/>
    <property type="molecule type" value="Genomic_DNA"/>
</dbReference>
<dbReference type="AlphaFoldDB" id="A0A160THQ0"/>
<evidence type="ECO:0000313" key="1">
    <source>
        <dbReference type="EMBL" id="CUS43177.1"/>
    </source>
</evidence>
<dbReference type="InterPro" id="IPR054248">
    <property type="entry name" value="DUF6975"/>
</dbReference>
<accession>A0A160THQ0</accession>
<proteinExistence type="predicted"/>
<sequence>MAFDSALGQRIGGSWGTIATLASVDGTATHPMPRALSGPTVAVRDLTDAVHALCWLHGRHPGVIDHAVVHSHQPAARDWLESAAAAFIEERTYLARLTAAAGPLPSTPGQAESEAAVAGQRHALDMLAQSDRTGCATGAAIALVLDWAAVRVMLDAAARRFGVTPPVSSLPDEMETASLVSALAETPAIERAMAFGAQQILAQHRGLWDLLEARASARNHQ</sequence>
<name>A0A160THQ0_9ZZZZ</name>
<dbReference type="Pfam" id="PF22391">
    <property type="entry name" value="DUF6975"/>
    <property type="match status" value="1"/>
</dbReference>
<protein>
    <submittedName>
        <fullName evidence="1">Uncharacterized protein</fullName>
    </submittedName>
</protein>
<organism evidence="1">
    <name type="scientific">hydrothermal vent metagenome</name>
    <dbReference type="NCBI Taxonomy" id="652676"/>
    <lineage>
        <taxon>unclassified sequences</taxon>
        <taxon>metagenomes</taxon>
        <taxon>ecological metagenomes</taxon>
    </lineage>
</organism>
<gene>
    <name evidence="1" type="ORF">MGWOODY_Smn3548</name>
</gene>
<reference evidence="1" key="1">
    <citation type="submission" date="2015-10" db="EMBL/GenBank/DDBJ databases">
        <authorList>
            <person name="Gilbert D.G."/>
        </authorList>
    </citation>
    <scope>NUCLEOTIDE SEQUENCE</scope>
</reference>